<protein>
    <recommendedName>
        <fullName evidence="3">DUF4760 domain-containing protein</fullName>
    </recommendedName>
</protein>
<organism evidence="1 2">
    <name type="scientific">Jiangella aurantiaca</name>
    <dbReference type="NCBI Taxonomy" id="2530373"/>
    <lineage>
        <taxon>Bacteria</taxon>
        <taxon>Bacillati</taxon>
        <taxon>Actinomycetota</taxon>
        <taxon>Actinomycetes</taxon>
        <taxon>Jiangellales</taxon>
        <taxon>Jiangellaceae</taxon>
        <taxon>Jiangella</taxon>
    </lineage>
</organism>
<reference evidence="1 2" key="1">
    <citation type="submission" date="2019-02" db="EMBL/GenBank/DDBJ databases">
        <title>Draft genome sequences of novel Actinobacteria.</title>
        <authorList>
            <person name="Sahin N."/>
            <person name="Ay H."/>
            <person name="Saygin H."/>
        </authorList>
    </citation>
    <scope>NUCLEOTIDE SEQUENCE [LARGE SCALE GENOMIC DNA]</scope>
    <source>
        <strain evidence="1 2">8K307</strain>
    </source>
</reference>
<name>A0A4R5A067_9ACTN</name>
<gene>
    <name evidence="1" type="ORF">E1262_27180</name>
</gene>
<dbReference type="AlphaFoldDB" id="A0A4R5A067"/>
<dbReference type="EMBL" id="SMLB01000062">
    <property type="protein sequence ID" value="TDD64775.1"/>
    <property type="molecule type" value="Genomic_DNA"/>
</dbReference>
<dbReference type="OrthoDB" id="10007171at2"/>
<accession>A0A4R5A067</accession>
<comment type="caution">
    <text evidence="1">The sequence shown here is derived from an EMBL/GenBank/DDBJ whole genome shotgun (WGS) entry which is preliminary data.</text>
</comment>
<evidence type="ECO:0008006" key="3">
    <source>
        <dbReference type="Google" id="ProtNLM"/>
    </source>
</evidence>
<keyword evidence="2" id="KW-1185">Reference proteome</keyword>
<evidence type="ECO:0000313" key="2">
    <source>
        <dbReference type="Proteomes" id="UP000295217"/>
    </source>
</evidence>
<proteinExistence type="predicted"/>
<dbReference type="RefSeq" id="WP_132107487.1">
    <property type="nucleotide sequence ID" value="NZ_SMLB01000062.1"/>
</dbReference>
<sequence>MEVIIGAAIALAGTVAGTVLTQLWQARRERDRWEWEAQRRFYDRRADIYQDFVTTVRGYAEAATDWSLYREGEPPSGQDLNSAYTRLFGFKIYGSEAAYELGEKVVHALGDLLQSDGDESAGYEQAEKQLLKQIKIDLDIADGAPDRRAAVGPRRVTRWTLVRRALTKSGPA</sequence>
<dbReference type="Proteomes" id="UP000295217">
    <property type="component" value="Unassembled WGS sequence"/>
</dbReference>
<evidence type="ECO:0000313" key="1">
    <source>
        <dbReference type="EMBL" id="TDD64775.1"/>
    </source>
</evidence>